<sequence>MKLLVSAAVLVLAACAHTTGAPNALGTSVSGQHVANVTRDVQGWHNVQNPNCQFVRAIKAAVVERDTGGVTERWTIEGCDGRLFEYHAYIMSMGGGITVMVSNPDGSPASVAP</sequence>
<accession>A0A5C8KJ90</accession>
<proteinExistence type="predicted"/>
<evidence type="ECO:0000313" key="3">
    <source>
        <dbReference type="Proteomes" id="UP000321248"/>
    </source>
</evidence>
<gene>
    <name evidence="2" type="ORF">FU658_14105</name>
</gene>
<keyword evidence="3" id="KW-1185">Reference proteome</keyword>
<reference evidence="2 3" key="1">
    <citation type="submission" date="2019-08" db="EMBL/GenBank/DDBJ databases">
        <authorList>
            <person name="Karlyshev A.V."/>
        </authorList>
    </citation>
    <scope>NUCLEOTIDE SEQUENCE [LARGE SCALE GENOMIC DNA]</scope>
    <source>
        <strain evidence="2 3">Alg18-2.2</strain>
    </source>
</reference>
<keyword evidence="1" id="KW-0732">Signal</keyword>
<evidence type="ECO:0008006" key="4">
    <source>
        <dbReference type="Google" id="ProtNLM"/>
    </source>
</evidence>
<organism evidence="2 3">
    <name type="scientific">Alkalisalibacterium limincola</name>
    <dbReference type="NCBI Taxonomy" id="2699169"/>
    <lineage>
        <taxon>Bacteria</taxon>
        <taxon>Pseudomonadati</taxon>
        <taxon>Pseudomonadota</taxon>
        <taxon>Gammaproteobacteria</taxon>
        <taxon>Lysobacterales</taxon>
        <taxon>Lysobacteraceae</taxon>
        <taxon>Alkalisalibacterium</taxon>
    </lineage>
</organism>
<name>A0A5C8KJ90_9GAMM</name>
<dbReference type="Proteomes" id="UP000321248">
    <property type="component" value="Unassembled WGS sequence"/>
</dbReference>
<dbReference type="EMBL" id="VRTS01000016">
    <property type="protein sequence ID" value="TXK59074.1"/>
    <property type="molecule type" value="Genomic_DNA"/>
</dbReference>
<dbReference type="OrthoDB" id="6059122at2"/>
<evidence type="ECO:0000313" key="2">
    <source>
        <dbReference type="EMBL" id="TXK59074.1"/>
    </source>
</evidence>
<protein>
    <recommendedName>
        <fullName evidence="4">Lipoprotein</fullName>
    </recommendedName>
</protein>
<comment type="caution">
    <text evidence="2">The sequence shown here is derived from an EMBL/GenBank/DDBJ whole genome shotgun (WGS) entry which is preliminary data.</text>
</comment>
<feature type="chain" id="PRO_5022944234" description="Lipoprotein" evidence="1">
    <location>
        <begin position="22"/>
        <end position="113"/>
    </location>
</feature>
<dbReference type="AlphaFoldDB" id="A0A5C8KJ90"/>
<feature type="signal peptide" evidence="1">
    <location>
        <begin position="1"/>
        <end position="21"/>
    </location>
</feature>
<evidence type="ECO:0000256" key="1">
    <source>
        <dbReference type="SAM" id="SignalP"/>
    </source>
</evidence>
<dbReference type="PROSITE" id="PS51257">
    <property type="entry name" value="PROKAR_LIPOPROTEIN"/>
    <property type="match status" value="1"/>
</dbReference>
<dbReference type="RefSeq" id="WP_147892662.1">
    <property type="nucleotide sequence ID" value="NZ_VRTS01000016.1"/>
</dbReference>